<protein>
    <recommendedName>
        <fullName evidence="3">Type III secretion system (T3SS) SseB-like protein</fullName>
    </recommendedName>
</protein>
<dbReference type="EMBL" id="SLWS01000001">
    <property type="protein sequence ID" value="TCO65004.1"/>
    <property type="molecule type" value="Genomic_DNA"/>
</dbReference>
<evidence type="ECO:0000313" key="1">
    <source>
        <dbReference type="EMBL" id="TCO65004.1"/>
    </source>
</evidence>
<dbReference type="AlphaFoldDB" id="A0A4R2JYM1"/>
<reference evidence="1 2" key="1">
    <citation type="submission" date="2019-03" db="EMBL/GenBank/DDBJ databases">
        <title>Genomic Encyclopedia of Type Strains, Phase IV (KMG-IV): sequencing the most valuable type-strain genomes for metagenomic binning, comparative biology and taxonomic classification.</title>
        <authorList>
            <person name="Goeker M."/>
        </authorList>
    </citation>
    <scope>NUCLEOTIDE SEQUENCE [LARGE SCALE GENOMIC DNA]</scope>
    <source>
        <strain evidence="1 2">DSM 45934</strain>
    </source>
</reference>
<gene>
    <name evidence="1" type="ORF">EV192_101788</name>
</gene>
<comment type="caution">
    <text evidence="1">The sequence shown here is derived from an EMBL/GenBank/DDBJ whole genome shotgun (WGS) entry which is preliminary data.</text>
</comment>
<dbReference type="Proteomes" id="UP000295680">
    <property type="component" value="Unassembled WGS sequence"/>
</dbReference>
<keyword evidence="2" id="KW-1185">Reference proteome</keyword>
<sequence length="183" mass="19879">MPRMAQRPDITPQMRASAKSNPNTWLYVIDPLFESEVDVPPWGVVGAFPVDAGGEIEDDFQANDRYRPSPQALRMPPPPSPLDELLQLIRTGHREVEELAPAVRAATLLIYARSAAEYDVLGFPDADGNVYVPVCTAAEHVPATWPGWREVPGSKLGPLLDGYPLLVNPVGPISAVLPAHLVS</sequence>
<accession>A0A4R2JYM1</accession>
<dbReference type="NCBIfam" id="NF033532">
    <property type="entry name" value="lone7para_assoc"/>
    <property type="match status" value="1"/>
</dbReference>
<dbReference type="OrthoDB" id="5164467at2"/>
<organism evidence="1 2">
    <name type="scientific">Actinocrispum wychmicini</name>
    <dbReference type="NCBI Taxonomy" id="1213861"/>
    <lineage>
        <taxon>Bacteria</taxon>
        <taxon>Bacillati</taxon>
        <taxon>Actinomycetota</taxon>
        <taxon>Actinomycetes</taxon>
        <taxon>Pseudonocardiales</taxon>
        <taxon>Pseudonocardiaceae</taxon>
        <taxon>Actinocrispum</taxon>
    </lineage>
</organism>
<evidence type="ECO:0000313" key="2">
    <source>
        <dbReference type="Proteomes" id="UP000295680"/>
    </source>
</evidence>
<proteinExistence type="predicted"/>
<dbReference type="InterPro" id="IPR047659">
    <property type="entry name" value="T7SS_assoc"/>
</dbReference>
<evidence type="ECO:0008006" key="3">
    <source>
        <dbReference type="Google" id="ProtNLM"/>
    </source>
</evidence>
<name>A0A4R2JYM1_9PSEU</name>